<proteinExistence type="inferred from homology"/>
<dbReference type="Proteomes" id="UP001149009">
    <property type="component" value="Unassembled WGS sequence"/>
</dbReference>
<dbReference type="PANTHER" id="PTHR43353:SF5">
    <property type="entry name" value="SUCCINATE-SEMIALDEHYDE DEHYDROGENASE, MITOCHONDRIAL"/>
    <property type="match status" value="1"/>
</dbReference>
<reference evidence="4" key="1">
    <citation type="submission" date="2022-08" db="EMBL/GenBank/DDBJ databases">
        <title>Chelativorans sichuanense sp. nov., a paraffin oil-degrading bacterium isolated from a mixture of oil-based drill cuttings and paddy soil.</title>
        <authorList>
            <person name="Yu J."/>
            <person name="Liu H."/>
            <person name="Chen Q."/>
        </authorList>
    </citation>
    <scope>NUCLEOTIDE SEQUENCE</scope>
    <source>
        <strain evidence="4">SCAU 2101</strain>
    </source>
</reference>
<evidence type="ECO:0000313" key="5">
    <source>
        <dbReference type="Proteomes" id="UP001149009"/>
    </source>
</evidence>
<dbReference type="EMBL" id="JAODNV010000010">
    <property type="protein sequence ID" value="MCT8990611.1"/>
    <property type="molecule type" value="Genomic_DNA"/>
</dbReference>
<gene>
    <name evidence="4" type="ORF">NYR54_09950</name>
</gene>
<sequence>MSALAALEKTALSALHDPRLFREYAYADGRWIAAPDGAEIDVTNPADGTRVGAVPALSAAQVDETISAAHRAFREWSMLLPQERSQILLRWHGLIVNAREDLARLMVIEQGKPLSEACGEIDYAASFVEFYAEEAKRLNIESVTSHLPDAQMRISREPAGVAGLVTPWNFPSAMLTRKAAAALAAGCTVVAHPSSETPFSALALAELAERAGFPAGVLNVLTGKAAEVVGAMTASLHVRVLSFTGSTEIGRLLYGQCAPTVKKLVMELGGHAPFIAFADCDFERAVESAVSAKFATSGQDCLAANRFYIEQPIYDAFVEAFAEKVRALSIGPGLEDPDIGPLINARAVAKQEAHVADALKRGARLLTGGKRSNIGPNFFLPTVLADVPPDALIFREETFGPIAAFTPFDSEDDVLQQANDTETGLVAYLHTQSPARIARFTRLLEFGMVAVNRTKITGAPIPFGGTKQAGLGREGSRMGMEEFTNVKYVCADTR</sequence>
<dbReference type="GO" id="GO:0005829">
    <property type="term" value="C:cytosol"/>
    <property type="evidence" value="ECO:0007669"/>
    <property type="project" value="TreeGrafter"/>
</dbReference>
<evidence type="ECO:0000313" key="4">
    <source>
        <dbReference type="EMBL" id="MCT8990611.1"/>
    </source>
</evidence>
<dbReference type="InterPro" id="IPR016160">
    <property type="entry name" value="Ald_DH_CS_CYS"/>
</dbReference>
<comment type="similarity">
    <text evidence="1">Belongs to the aldehyde dehydrogenase family.</text>
</comment>
<organism evidence="4 5">
    <name type="scientific">Chelativorans petroleitrophicus</name>
    <dbReference type="NCBI Taxonomy" id="2975484"/>
    <lineage>
        <taxon>Bacteria</taxon>
        <taxon>Pseudomonadati</taxon>
        <taxon>Pseudomonadota</taxon>
        <taxon>Alphaproteobacteria</taxon>
        <taxon>Hyphomicrobiales</taxon>
        <taxon>Phyllobacteriaceae</taxon>
        <taxon>Chelativorans</taxon>
    </lineage>
</organism>
<evidence type="ECO:0000256" key="1">
    <source>
        <dbReference type="ARBA" id="ARBA00009986"/>
    </source>
</evidence>
<dbReference type="CDD" id="cd07103">
    <property type="entry name" value="ALDH_F5_SSADH_GabD"/>
    <property type="match status" value="1"/>
</dbReference>
<dbReference type="Gene3D" id="3.40.309.10">
    <property type="entry name" value="Aldehyde Dehydrogenase, Chain A, domain 2"/>
    <property type="match status" value="1"/>
</dbReference>
<dbReference type="Pfam" id="PF00171">
    <property type="entry name" value="Aldedh"/>
    <property type="match status" value="1"/>
</dbReference>
<dbReference type="FunFam" id="3.40.605.10:FF:000005">
    <property type="entry name" value="Succinate-semialdehyde dehydrogenase I"/>
    <property type="match status" value="1"/>
</dbReference>
<dbReference type="InterPro" id="IPR016161">
    <property type="entry name" value="Ald_DH/histidinol_DH"/>
</dbReference>
<keyword evidence="2" id="KW-0560">Oxidoreductase</keyword>
<comment type="caution">
    <text evidence="4">The sequence shown here is derived from an EMBL/GenBank/DDBJ whole genome shotgun (WGS) entry which is preliminary data.</text>
</comment>
<dbReference type="Gene3D" id="3.40.605.10">
    <property type="entry name" value="Aldehyde Dehydrogenase, Chain A, domain 1"/>
    <property type="match status" value="1"/>
</dbReference>
<feature type="domain" description="Aldehyde dehydrogenase" evidence="3">
    <location>
        <begin position="31"/>
        <end position="489"/>
    </location>
</feature>
<dbReference type="RefSeq" id="WP_261515489.1">
    <property type="nucleotide sequence ID" value="NZ_JAODNV010000010.1"/>
</dbReference>
<evidence type="ECO:0000259" key="3">
    <source>
        <dbReference type="Pfam" id="PF00171"/>
    </source>
</evidence>
<keyword evidence="5" id="KW-1185">Reference proteome</keyword>
<name>A0A9X2X9K1_9HYPH</name>
<evidence type="ECO:0000256" key="2">
    <source>
        <dbReference type="ARBA" id="ARBA00023002"/>
    </source>
</evidence>
<dbReference type="InterPro" id="IPR050740">
    <property type="entry name" value="Aldehyde_DH_Superfamily"/>
</dbReference>
<dbReference type="GO" id="GO:0004777">
    <property type="term" value="F:succinate-semialdehyde dehydrogenase (NAD+) activity"/>
    <property type="evidence" value="ECO:0007669"/>
    <property type="project" value="TreeGrafter"/>
</dbReference>
<dbReference type="GO" id="GO:0009450">
    <property type="term" value="P:gamma-aminobutyric acid catabolic process"/>
    <property type="evidence" value="ECO:0007669"/>
    <property type="project" value="TreeGrafter"/>
</dbReference>
<dbReference type="SUPFAM" id="SSF53720">
    <property type="entry name" value="ALDH-like"/>
    <property type="match status" value="1"/>
</dbReference>
<dbReference type="FunFam" id="3.40.309.10:FF:000004">
    <property type="entry name" value="Succinate-semialdehyde dehydrogenase I"/>
    <property type="match status" value="1"/>
</dbReference>
<dbReference type="AlphaFoldDB" id="A0A9X2X9K1"/>
<dbReference type="PANTHER" id="PTHR43353">
    <property type="entry name" value="SUCCINATE-SEMIALDEHYDE DEHYDROGENASE, MITOCHONDRIAL"/>
    <property type="match status" value="1"/>
</dbReference>
<dbReference type="InterPro" id="IPR015590">
    <property type="entry name" value="Aldehyde_DH_dom"/>
</dbReference>
<dbReference type="PROSITE" id="PS00070">
    <property type="entry name" value="ALDEHYDE_DEHYDR_CYS"/>
    <property type="match status" value="1"/>
</dbReference>
<protein>
    <submittedName>
        <fullName evidence="4">NAD-dependent succinate-semialdehyde dehydrogenase</fullName>
    </submittedName>
</protein>
<accession>A0A9X2X9K1</accession>
<dbReference type="InterPro" id="IPR016163">
    <property type="entry name" value="Ald_DH_C"/>
</dbReference>
<dbReference type="InterPro" id="IPR016162">
    <property type="entry name" value="Ald_DH_N"/>
</dbReference>